<dbReference type="EMBL" id="LT605205">
    <property type="protein sequence ID" value="SCD21650.1"/>
    <property type="molecule type" value="Genomic_DNA"/>
</dbReference>
<dbReference type="STRING" id="1642647.PSM36_2855"/>
<proteinExistence type="predicted"/>
<feature type="region of interest" description="Disordered" evidence="1">
    <location>
        <begin position="1"/>
        <end position="49"/>
    </location>
</feature>
<accession>A0A1R3T3B1</accession>
<sequence>MKGKESKKEKKKEKATGGKTKDLSEYQKAKQSRQDTKLNIKWQISDGKV</sequence>
<dbReference type="RefSeq" id="WP_019538842.1">
    <property type="nucleotide sequence ID" value="NZ_LT605205.1"/>
</dbReference>
<evidence type="ECO:0000256" key="1">
    <source>
        <dbReference type="SAM" id="MobiDB-lite"/>
    </source>
</evidence>
<name>A0A1R3T3B1_9BACT</name>
<evidence type="ECO:0000313" key="2">
    <source>
        <dbReference type="EMBL" id="SCD21650.1"/>
    </source>
</evidence>
<dbReference type="Proteomes" id="UP000187464">
    <property type="component" value="Chromosome I"/>
</dbReference>
<dbReference type="KEGG" id="psac:PSM36_2855"/>
<reference evidence="3" key="1">
    <citation type="submission" date="2016-08" db="EMBL/GenBank/DDBJ databases">
        <authorList>
            <person name="Wibberg D."/>
        </authorList>
    </citation>
    <scope>NUCLEOTIDE SEQUENCE [LARGE SCALE GENOMIC DNA]</scope>
</reference>
<evidence type="ECO:0000313" key="3">
    <source>
        <dbReference type="Proteomes" id="UP000187464"/>
    </source>
</evidence>
<organism evidence="2 3">
    <name type="scientific">Proteiniphilum saccharofermentans</name>
    <dbReference type="NCBI Taxonomy" id="1642647"/>
    <lineage>
        <taxon>Bacteria</taxon>
        <taxon>Pseudomonadati</taxon>
        <taxon>Bacteroidota</taxon>
        <taxon>Bacteroidia</taxon>
        <taxon>Bacteroidales</taxon>
        <taxon>Dysgonomonadaceae</taxon>
        <taxon>Proteiniphilum</taxon>
    </lineage>
</organism>
<gene>
    <name evidence="2" type="ORF">PSM36_2855</name>
</gene>
<dbReference type="AlphaFoldDB" id="A0A1R3T3B1"/>
<feature type="compositionally biased region" description="Basic and acidic residues" evidence="1">
    <location>
        <begin position="1"/>
        <end position="38"/>
    </location>
</feature>
<protein>
    <submittedName>
        <fullName evidence="2">Uncharacterized protein</fullName>
    </submittedName>
</protein>
<keyword evidence="3" id="KW-1185">Reference proteome</keyword>